<dbReference type="InterPro" id="IPR028031">
    <property type="entry name" value="DUF4460"/>
</dbReference>
<gene>
    <name evidence="3" type="ORF">CAPTEDRAFT_196223</name>
</gene>
<dbReference type="Pfam" id="PF14687">
    <property type="entry name" value="DUF4460"/>
    <property type="match status" value="1"/>
</dbReference>
<feature type="domain" description="DUF4461" evidence="2">
    <location>
        <begin position="191"/>
        <end position="339"/>
    </location>
</feature>
<dbReference type="AlphaFoldDB" id="R7U774"/>
<keyword evidence="5" id="KW-1185">Reference proteome</keyword>
<dbReference type="OrthoDB" id="4238at2759"/>
<dbReference type="Proteomes" id="UP000014760">
    <property type="component" value="Unassembled WGS sequence"/>
</dbReference>
<name>R7U774_CAPTE</name>
<dbReference type="HOGENOM" id="CLU_025230_0_0_1"/>
<dbReference type="InterPro" id="IPR027986">
    <property type="entry name" value="TCAIM"/>
</dbReference>
<dbReference type="EMBL" id="AMQN01001950">
    <property type="status" value="NOT_ANNOTATED_CDS"/>
    <property type="molecule type" value="Genomic_DNA"/>
</dbReference>
<accession>R7U774</accession>
<dbReference type="InterPro" id="IPR027989">
    <property type="entry name" value="DUF4461"/>
</dbReference>
<dbReference type="Pfam" id="PF14688">
    <property type="entry name" value="DUF4461"/>
    <property type="match status" value="1"/>
</dbReference>
<dbReference type="OMA" id="KLHISHY"/>
<proteinExistence type="predicted"/>
<reference evidence="5" key="1">
    <citation type="submission" date="2012-12" db="EMBL/GenBank/DDBJ databases">
        <authorList>
            <person name="Hellsten U."/>
            <person name="Grimwood J."/>
            <person name="Chapman J.A."/>
            <person name="Shapiro H."/>
            <person name="Aerts A."/>
            <person name="Otillar R.P."/>
            <person name="Terry A.Y."/>
            <person name="Boore J.L."/>
            <person name="Simakov O."/>
            <person name="Marletaz F."/>
            <person name="Cho S.-J."/>
            <person name="Edsinger-Gonzales E."/>
            <person name="Havlak P."/>
            <person name="Kuo D.-H."/>
            <person name="Larsson T."/>
            <person name="Lv J."/>
            <person name="Arendt D."/>
            <person name="Savage R."/>
            <person name="Osoegawa K."/>
            <person name="de Jong P."/>
            <person name="Lindberg D.R."/>
            <person name="Seaver E.C."/>
            <person name="Weisblat D.A."/>
            <person name="Putnam N.H."/>
            <person name="Grigoriev I.V."/>
            <person name="Rokhsar D.S."/>
        </authorList>
    </citation>
    <scope>NUCLEOTIDE SEQUENCE</scope>
    <source>
        <strain evidence="5">I ESC-2004</strain>
    </source>
</reference>
<dbReference type="EnsemblMetazoa" id="CapteT196223">
    <property type="protein sequence ID" value="CapteP196223"/>
    <property type="gene ID" value="CapteG196223"/>
</dbReference>
<dbReference type="PANTHER" id="PTHR31596">
    <property type="entry name" value="T-CELL ACTIVATION INHIBITOR, MITOCHONDRIAL"/>
    <property type="match status" value="1"/>
</dbReference>
<evidence type="ECO:0000313" key="3">
    <source>
        <dbReference type="EMBL" id="ELT99526.1"/>
    </source>
</evidence>
<organism evidence="3">
    <name type="scientific">Capitella teleta</name>
    <name type="common">Polychaete worm</name>
    <dbReference type="NCBI Taxonomy" id="283909"/>
    <lineage>
        <taxon>Eukaryota</taxon>
        <taxon>Metazoa</taxon>
        <taxon>Spiralia</taxon>
        <taxon>Lophotrochozoa</taxon>
        <taxon>Annelida</taxon>
        <taxon>Polychaeta</taxon>
        <taxon>Sedentaria</taxon>
        <taxon>Scolecida</taxon>
        <taxon>Capitellidae</taxon>
        <taxon>Capitella</taxon>
    </lineage>
</organism>
<dbReference type="GO" id="GO:0005739">
    <property type="term" value="C:mitochondrion"/>
    <property type="evidence" value="ECO:0007669"/>
    <property type="project" value="TreeGrafter"/>
</dbReference>
<dbReference type="EMBL" id="KB306824">
    <property type="protein sequence ID" value="ELT99526.1"/>
    <property type="molecule type" value="Genomic_DNA"/>
</dbReference>
<evidence type="ECO:0000259" key="2">
    <source>
        <dbReference type="Pfam" id="PF14688"/>
    </source>
</evidence>
<evidence type="ECO:0008006" key="6">
    <source>
        <dbReference type="Google" id="ProtNLM"/>
    </source>
</evidence>
<evidence type="ECO:0000313" key="5">
    <source>
        <dbReference type="Proteomes" id="UP000014760"/>
    </source>
</evidence>
<dbReference type="FunCoup" id="R7U774">
    <property type="interactions" value="719"/>
</dbReference>
<evidence type="ECO:0000313" key="4">
    <source>
        <dbReference type="EnsemblMetazoa" id="CapteP196223"/>
    </source>
</evidence>
<evidence type="ECO:0000259" key="1">
    <source>
        <dbReference type="Pfam" id="PF14687"/>
    </source>
</evidence>
<feature type="domain" description="DUF4460" evidence="1">
    <location>
        <begin position="17"/>
        <end position="113"/>
    </location>
</feature>
<dbReference type="PANTHER" id="PTHR31596:SF1">
    <property type="entry name" value="T-CELL ACTIVATION INHIBITOR, MITOCHONDRIAL"/>
    <property type="match status" value="1"/>
</dbReference>
<reference evidence="3 5" key="2">
    <citation type="journal article" date="2013" name="Nature">
        <title>Insights into bilaterian evolution from three spiralian genomes.</title>
        <authorList>
            <person name="Simakov O."/>
            <person name="Marletaz F."/>
            <person name="Cho S.J."/>
            <person name="Edsinger-Gonzales E."/>
            <person name="Havlak P."/>
            <person name="Hellsten U."/>
            <person name="Kuo D.H."/>
            <person name="Larsson T."/>
            <person name="Lv J."/>
            <person name="Arendt D."/>
            <person name="Savage R."/>
            <person name="Osoegawa K."/>
            <person name="de Jong P."/>
            <person name="Grimwood J."/>
            <person name="Chapman J.A."/>
            <person name="Shapiro H."/>
            <person name="Aerts A."/>
            <person name="Otillar R.P."/>
            <person name="Terry A.Y."/>
            <person name="Boore J.L."/>
            <person name="Grigoriev I.V."/>
            <person name="Lindberg D.R."/>
            <person name="Seaver E.C."/>
            <person name="Weisblat D.A."/>
            <person name="Putnam N.H."/>
            <person name="Rokhsar D.S."/>
        </authorList>
    </citation>
    <scope>NUCLEOTIDE SEQUENCE</scope>
    <source>
        <strain evidence="3 5">I ESC-2004</strain>
    </source>
</reference>
<protein>
    <recommendedName>
        <fullName evidence="6">DUF4460 domain-containing protein</fullName>
    </recommendedName>
</protein>
<reference evidence="4" key="3">
    <citation type="submission" date="2015-06" db="UniProtKB">
        <authorList>
            <consortium name="EnsemblMetazoa"/>
        </authorList>
    </citation>
    <scope>IDENTIFICATION</scope>
</reference>
<sequence>MNRLSRQLILSFHGRRYLSLNETSTALRPFFFAVHPDLFGRFPKEQSVNENSLKQLSQHLEHLHSQPRHVSSLDLVFYVRDVSSIDTDLLKTVRIKLASSCIRETVTTVLRSFDLSLDYVDSVASSAAQKQPDRPITWSRSFAEAFNDHMPKGHSGRKKPDTTLDSWLFKNISKAKARRAALAPIRSEIKQLTGCSLILGTQTGVCIHGNISLNCDDVPESWVSFFRALLQHDALRLRIPSAENYVSSLLRNITIVKPGSSEVTTTPDYLFQLRVLASAVREYPDTRRILTQNLSDVQAVVECTPGTLTVDPKGRIHIPASCPAFLVIDFLKRNAENARLLSSNPR</sequence>